<feature type="domain" description="PiggyBac transposable element-derived protein" evidence="1">
    <location>
        <begin position="1"/>
        <end position="301"/>
    </location>
</feature>
<dbReference type="AlphaFoldDB" id="A0AAN8PTM0"/>
<sequence>MGIVKKPKLKMYWSRDVMIETDFFNKTMPRDRALQILRYLHFADNERADPNDRLAKVRPVLDKLVANFKENYIPSQETSTDESLLKFKGRLKFRQNNRMKRARFGIKVYKVCQSTGNAAGYTCNLKIYTGQDRTNEDPASTAVVLELNHHLLNKGYNIFIDNWYSSPDLFIRLHQAKTNVCGTVRSNRKGMPVELRTVKLRKGEVEYRSCNEGLLALVWKDKTDVRMLSTMNNAQMIDTGKNDKHGKVIRKPQCVITYNLGMGGVDISDQMSATYHSVRKYVKWYKKLFFYIFDMAVLNSFFIYKELGGKIQLLDYKIKLVKEILVSCVLPTYSTRGRPHSLPSPARLSGRHFPEALPSTEKTINPCKRCTRCYSTGQRKETRYQCDICKTPLCVHPCFKDYHTKRNN</sequence>
<dbReference type="Pfam" id="PF13843">
    <property type="entry name" value="DDE_Tnp_1_7"/>
    <property type="match status" value="1"/>
</dbReference>
<comment type="caution">
    <text evidence="2">The sequence shown here is derived from an EMBL/GenBank/DDBJ whole genome shotgun (WGS) entry which is preliminary data.</text>
</comment>
<dbReference type="PANTHER" id="PTHR46599:SF3">
    <property type="entry name" value="PIGGYBAC TRANSPOSABLE ELEMENT-DERIVED PROTEIN 4"/>
    <property type="match status" value="1"/>
</dbReference>
<proteinExistence type="predicted"/>
<gene>
    <name evidence="2" type="ORF">SNE40_011175</name>
</gene>
<dbReference type="EMBL" id="JAZGQO010000008">
    <property type="protein sequence ID" value="KAK6178646.1"/>
    <property type="molecule type" value="Genomic_DNA"/>
</dbReference>
<evidence type="ECO:0000259" key="1">
    <source>
        <dbReference type="Pfam" id="PF13843"/>
    </source>
</evidence>
<organism evidence="2 3">
    <name type="scientific">Patella caerulea</name>
    <name type="common">Rayed Mediterranean limpet</name>
    <dbReference type="NCBI Taxonomy" id="87958"/>
    <lineage>
        <taxon>Eukaryota</taxon>
        <taxon>Metazoa</taxon>
        <taxon>Spiralia</taxon>
        <taxon>Lophotrochozoa</taxon>
        <taxon>Mollusca</taxon>
        <taxon>Gastropoda</taxon>
        <taxon>Patellogastropoda</taxon>
        <taxon>Patelloidea</taxon>
        <taxon>Patellidae</taxon>
        <taxon>Patella</taxon>
    </lineage>
</organism>
<dbReference type="PANTHER" id="PTHR46599">
    <property type="entry name" value="PIGGYBAC TRANSPOSABLE ELEMENT-DERIVED PROTEIN 4"/>
    <property type="match status" value="1"/>
</dbReference>
<reference evidence="2 3" key="1">
    <citation type="submission" date="2024-01" db="EMBL/GenBank/DDBJ databases">
        <title>The genome of the rayed Mediterranean limpet Patella caerulea (Linnaeus, 1758).</title>
        <authorList>
            <person name="Anh-Thu Weber A."/>
            <person name="Halstead-Nussloch G."/>
        </authorList>
    </citation>
    <scope>NUCLEOTIDE SEQUENCE [LARGE SCALE GENOMIC DNA]</scope>
    <source>
        <strain evidence="2">AATW-2023a</strain>
        <tissue evidence="2">Whole specimen</tissue>
    </source>
</reference>
<evidence type="ECO:0000313" key="2">
    <source>
        <dbReference type="EMBL" id="KAK6178646.1"/>
    </source>
</evidence>
<evidence type="ECO:0000313" key="3">
    <source>
        <dbReference type="Proteomes" id="UP001347796"/>
    </source>
</evidence>
<dbReference type="Proteomes" id="UP001347796">
    <property type="component" value="Unassembled WGS sequence"/>
</dbReference>
<name>A0AAN8PTM0_PATCE</name>
<protein>
    <recommendedName>
        <fullName evidence="1">PiggyBac transposable element-derived protein domain-containing protein</fullName>
    </recommendedName>
</protein>
<keyword evidence="3" id="KW-1185">Reference proteome</keyword>
<dbReference type="InterPro" id="IPR029526">
    <property type="entry name" value="PGBD"/>
</dbReference>
<accession>A0AAN8PTM0</accession>